<feature type="transmembrane region" description="Helical" evidence="7">
    <location>
        <begin position="79"/>
        <end position="100"/>
    </location>
</feature>
<evidence type="ECO:0000256" key="6">
    <source>
        <dbReference type="SAM" id="MobiDB-lite"/>
    </source>
</evidence>
<dbReference type="FunFam" id="1.20.144.10:FF:000017">
    <property type="entry name" value="Diacylglycerol pyrophosphate phosphatase 1"/>
    <property type="match status" value="1"/>
</dbReference>
<dbReference type="SMART" id="SM00014">
    <property type="entry name" value="acidPPc"/>
    <property type="match status" value="1"/>
</dbReference>
<feature type="region of interest" description="Disordered" evidence="6">
    <location>
        <begin position="269"/>
        <end position="300"/>
    </location>
</feature>
<proteinExistence type="inferred from homology"/>
<feature type="transmembrane region" description="Helical" evidence="7">
    <location>
        <begin position="36"/>
        <end position="53"/>
    </location>
</feature>
<feature type="compositionally biased region" description="Basic and acidic residues" evidence="6">
    <location>
        <begin position="278"/>
        <end position="291"/>
    </location>
</feature>
<evidence type="ECO:0000256" key="2">
    <source>
        <dbReference type="ARBA" id="ARBA00008816"/>
    </source>
</evidence>
<dbReference type="InterPro" id="IPR027417">
    <property type="entry name" value="P-loop_NTPase"/>
</dbReference>
<dbReference type="GO" id="GO:0046839">
    <property type="term" value="P:phospholipid dephosphorylation"/>
    <property type="evidence" value="ECO:0007669"/>
    <property type="project" value="TreeGrafter"/>
</dbReference>
<evidence type="ECO:0000256" key="5">
    <source>
        <dbReference type="ARBA" id="ARBA00023136"/>
    </source>
</evidence>
<dbReference type="GO" id="GO:0006644">
    <property type="term" value="P:phospholipid metabolic process"/>
    <property type="evidence" value="ECO:0007669"/>
    <property type="project" value="InterPro"/>
</dbReference>
<name>A0A4Q4TCI8_9PEZI</name>
<evidence type="ECO:0000256" key="4">
    <source>
        <dbReference type="ARBA" id="ARBA00022989"/>
    </source>
</evidence>
<evidence type="ECO:0000256" key="1">
    <source>
        <dbReference type="ARBA" id="ARBA00004141"/>
    </source>
</evidence>
<dbReference type="GO" id="GO:0008195">
    <property type="term" value="F:phosphatidate phosphatase activity"/>
    <property type="evidence" value="ECO:0007669"/>
    <property type="project" value="TreeGrafter"/>
</dbReference>
<dbReference type="InterPro" id="IPR036640">
    <property type="entry name" value="ABC1_TM_sf"/>
</dbReference>
<dbReference type="AlphaFoldDB" id="A0A4Q4TCI8"/>
<sequence length="480" mass="53021">MAPRYDPPGRNGDKDGVGGVIGAISRFWTHSYAPDYLGFAGLLTAYLLINFLVEPFHRLFFINDLRISFPHAEVERVPVWLNFVYALFVPLGVLLLWNAVIARAGFHKQHSAVLGLAISLVLASFLTDVVKNTVGRPRPDLVARCKPAAGTAPNVLVDIDVCTETAHHTLHDGWRSFPSGHSSFSFAGLGYLAFFLAGQLRVFRDRRDLGRALLCLAPLLGAALIAISRCQDYRHDVYDVCVGSALGFLVAWFAYRRYWPSLSSRDCDQPYPTPGSDLDERDREGWRRVRDEEEGGGAAAGPILGRSVGSIASPHDLNDLPSMPQEFTRPVESALEKAHIPDTAGSMKIEPKDVYFQYPTSNAAIVRCHNLAIEKAQSAARVGPSDSGQTIIISLFEQFCDMQRRQVVVNSTDIADIDIYEYRKHLSPVTQEPTLFQGALRQNIPLGMDPESVADEQLRAVCRNASTHDFIASLPEGYNP</sequence>
<dbReference type="Proteomes" id="UP000293360">
    <property type="component" value="Unassembled WGS sequence"/>
</dbReference>
<dbReference type="EMBL" id="QJNU01000269">
    <property type="protein sequence ID" value="RYP03304.1"/>
    <property type="molecule type" value="Genomic_DNA"/>
</dbReference>
<keyword evidence="5 7" id="KW-0472">Membrane</keyword>
<evidence type="ECO:0000256" key="7">
    <source>
        <dbReference type="SAM" id="Phobius"/>
    </source>
</evidence>
<organism evidence="9 10">
    <name type="scientific">Monosporascus ibericus</name>
    <dbReference type="NCBI Taxonomy" id="155417"/>
    <lineage>
        <taxon>Eukaryota</taxon>
        <taxon>Fungi</taxon>
        <taxon>Dikarya</taxon>
        <taxon>Ascomycota</taxon>
        <taxon>Pezizomycotina</taxon>
        <taxon>Sordariomycetes</taxon>
        <taxon>Xylariomycetidae</taxon>
        <taxon>Xylariales</taxon>
        <taxon>Xylariales incertae sedis</taxon>
        <taxon>Monosporascus</taxon>
    </lineage>
</organism>
<comment type="similarity">
    <text evidence="2">Belongs to the PA-phosphatase related phosphoesterase family.</text>
</comment>
<feature type="transmembrane region" description="Helical" evidence="7">
    <location>
        <begin position="112"/>
        <end position="130"/>
    </location>
</feature>
<dbReference type="PANTHER" id="PTHR10165:SF35">
    <property type="entry name" value="RE23632P"/>
    <property type="match status" value="1"/>
</dbReference>
<evidence type="ECO:0000256" key="3">
    <source>
        <dbReference type="ARBA" id="ARBA00022692"/>
    </source>
</evidence>
<dbReference type="Gene3D" id="3.40.50.300">
    <property type="entry name" value="P-loop containing nucleotide triphosphate hydrolases"/>
    <property type="match status" value="1"/>
</dbReference>
<feature type="transmembrane region" description="Helical" evidence="7">
    <location>
        <begin position="237"/>
        <end position="255"/>
    </location>
</feature>
<comment type="subcellular location">
    <subcellularLocation>
        <location evidence="1">Membrane</location>
        <topology evidence="1">Multi-pass membrane protein</topology>
    </subcellularLocation>
</comment>
<dbReference type="PANTHER" id="PTHR10165">
    <property type="entry name" value="LIPID PHOSPHATE PHOSPHATASE"/>
    <property type="match status" value="1"/>
</dbReference>
<dbReference type="InterPro" id="IPR043216">
    <property type="entry name" value="PAP-like"/>
</dbReference>
<dbReference type="InterPro" id="IPR000326">
    <property type="entry name" value="PAP2/HPO"/>
</dbReference>
<protein>
    <recommendedName>
        <fullName evidence="8">Phosphatidic acid phosphatase type 2/haloperoxidase domain-containing protein</fullName>
    </recommendedName>
</protein>
<feature type="transmembrane region" description="Helical" evidence="7">
    <location>
        <begin position="212"/>
        <end position="231"/>
    </location>
</feature>
<dbReference type="CDD" id="cd03390">
    <property type="entry name" value="PAP2_containing_1_like"/>
    <property type="match status" value="1"/>
</dbReference>
<dbReference type="InterPro" id="IPR036938">
    <property type="entry name" value="PAP2/HPO_sf"/>
</dbReference>
<dbReference type="Gene3D" id="1.20.1560.10">
    <property type="entry name" value="ABC transporter type 1, transmembrane domain"/>
    <property type="match status" value="1"/>
</dbReference>
<evidence type="ECO:0000313" key="9">
    <source>
        <dbReference type="EMBL" id="RYP03304.1"/>
    </source>
</evidence>
<gene>
    <name evidence="9" type="ORF">DL764_005230</name>
</gene>
<dbReference type="GO" id="GO:0016020">
    <property type="term" value="C:membrane"/>
    <property type="evidence" value="ECO:0007669"/>
    <property type="project" value="UniProtKB-SubCell"/>
</dbReference>
<dbReference type="SUPFAM" id="SSF52540">
    <property type="entry name" value="P-loop containing nucleoside triphosphate hydrolases"/>
    <property type="match status" value="1"/>
</dbReference>
<dbReference type="GO" id="GO:0005524">
    <property type="term" value="F:ATP binding"/>
    <property type="evidence" value="ECO:0007669"/>
    <property type="project" value="InterPro"/>
</dbReference>
<comment type="caution">
    <text evidence="9">The sequence shown here is derived from an EMBL/GenBank/DDBJ whole genome shotgun (WGS) entry which is preliminary data.</text>
</comment>
<accession>A0A4Q4TCI8</accession>
<dbReference type="SUPFAM" id="SSF48317">
    <property type="entry name" value="Acid phosphatase/Vanadium-dependent haloperoxidase"/>
    <property type="match status" value="1"/>
</dbReference>
<feature type="domain" description="Phosphatidic acid phosphatase type 2/haloperoxidase" evidence="8">
    <location>
        <begin position="114"/>
        <end position="255"/>
    </location>
</feature>
<keyword evidence="4 7" id="KW-1133">Transmembrane helix</keyword>
<reference evidence="9 10" key="1">
    <citation type="submission" date="2018-06" db="EMBL/GenBank/DDBJ databases">
        <title>Complete Genomes of Monosporascus.</title>
        <authorList>
            <person name="Robinson A.J."/>
            <person name="Natvig D.O."/>
        </authorList>
    </citation>
    <scope>NUCLEOTIDE SEQUENCE [LARGE SCALE GENOMIC DNA]</scope>
    <source>
        <strain evidence="9 10">CBS 110550</strain>
    </source>
</reference>
<keyword evidence="10" id="KW-1185">Reference proteome</keyword>
<dbReference type="OrthoDB" id="10030083at2759"/>
<dbReference type="STRING" id="155417.A0A4Q4TCI8"/>
<dbReference type="Pfam" id="PF01569">
    <property type="entry name" value="PAP2"/>
    <property type="match status" value="1"/>
</dbReference>
<dbReference type="Gene3D" id="1.20.144.10">
    <property type="entry name" value="Phosphatidic acid phosphatase type 2/haloperoxidase"/>
    <property type="match status" value="1"/>
</dbReference>
<evidence type="ECO:0000313" key="10">
    <source>
        <dbReference type="Proteomes" id="UP000293360"/>
    </source>
</evidence>
<evidence type="ECO:0000259" key="8">
    <source>
        <dbReference type="SMART" id="SM00014"/>
    </source>
</evidence>
<feature type="transmembrane region" description="Helical" evidence="7">
    <location>
        <begin position="183"/>
        <end position="200"/>
    </location>
</feature>
<keyword evidence="3 7" id="KW-0812">Transmembrane</keyword>